<organism evidence="5 6">
    <name type="scientific">Candidatus Desulfatifera sulfidica</name>
    <dbReference type="NCBI Taxonomy" id="2841691"/>
    <lineage>
        <taxon>Bacteria</taxon>
        <taxon>Pseudomonadati</taxon>
        <taxon>Thermodesulfobacteriota</taxon>
        <taxon>Desulfobulbia</taxon>
        <taxon>Desulfobulbales</taxon>
        <taxon>Desulfobulbaceae</taxon>
        <taxon>Candidatus Desulfatifera</taxon>
    </lineage>
</organism>
<evidence type="ECO:0000256" key="1">
    <source>
        <dbReference type="ARBA" id="ARBA00004496"/>
    </source>
</evidence>
<comment type="subcellular location">
    <subcellularLocation>
        <location evidence="1">Cytoplasm</location>
    </subcellularLocation>
</comment>
<dbReference type="SUPFAM" id="SSF53474">
    <property type="entry name" value="alpha/beta-Hydrolases"/>
    <property type="match status" value="1"/>
</dbReference>
<protein>
    <submittedName>
        <fullName evidence="5">Alpha/beta hydrolase</fullName>
    </submittedName>
</protein>
<evidence type="ECO:0000256" key="3">
    <source>
        <dbReference type="ARBA" id="ARBA00037942"/>
    </source>
</evidence>
<keyword evidence="2" id="KW-0963">Cytoplasm</keyword>
<dbReference type="Gene3D" id="3.40.50.1820">
    <property type="entry name" value="alpha/beta hydrolase"/>
    <property type="match status" value="1"/>
</dbReference>
<feature type="domain" description="AB hydrolase-1" evidence="4">
    <location>
        <begin position="27"/>
        <end position="129"/>
    </location>
</feature>
<reference evidence="5 6" key="1">
    <citation type="submission" date="2020-08" db="EMBL/GenBank/DDBJ databases">
        <title>Bridging the membrane lipid divide: bacteria of the FCB group superphylum have the potential to synthesize archaeal ether lipids.</title>
        <authorList>
            <person name="Villanueva L."/>
            <person name="Von Meijenfeldt F.A.B."/>
            <person name="Westbye A.B."/>
            <person name="Yadav S."/>
            <person name="Hopmans E.C."/>
            <person name="Dutilh B.E."/>
            <person name="Sinninghe Damste J.S."/>
        </authorList>
    </citation>
    <scope>NUCLEOTIDE SEQUENCE [LARGE SCALE GENOMIC DNA]</scope>
    <source>
        <strain evidence="5">NIOZ-UU81</strain>
    </source>
</reference>
<dbReference type="GO" id="GO:0016787">
    <property type="term" value="F:hydrolase activity"/>
    <property type="evidence" value="ECO:0007669"/>
    <property type="project" value="UniProtKB-KW"/>
</dbReference>
<evidence type="ECO:0000313" key="6">
    <source>
        <dbReference type="Proteomes" id="UP000599024"/>
    </source>
</evidence>
<accession>A0A8J6NBH0</accession>
<dbReference type="AlphaFoldDB" id="A0A8J6NBH0"/>
<dbReference type="InterPro" id="IPR000073">
    <property type="entry name" value="AB_hydrolase_1"/>
</dbReference>
<name>A0A8J6NBH0_9BACT</name>
<dbReference type="GO" id="GO:0005737">
    <property type="term" value="C:cytoplasm"/>
    <property type="evidence" value="ECO:0007669"/>
    <property type="project" value="UniProtKB-SubCell"/>
</dbReference>
<dbReference type="Proteomes" id="UP000599024">
    <property type="component" value="Unassembled WGS sequence"/>
</dbReference>
<dbReference type="InterPro" id="IPR029058">
    <property type="entry name" value="AB_hydrolase_fold"/>
</dbReference>
<sequence>MTQTQAVTLSIDGAAIHTLQTGTPGNPPIVLLHGKAFQAETWRELGTLEHLAAQDLFVVALDLPGFGKSPAADILPAKILNGVIDTMGLTSPVLVGPSMGGRIAMEFTLDHPEKIRALVLIGAVGVQENQARLTSLPADTLIVWGEHDQISDPNNSNTLHQAINGSTLKIINGAKHACYLEQPDSWHQALTDFIAGLG</sequence>
<dbReference type="PANTHER" id="PTHR46197">
    <property type="entry name" value="PROTEIN ABHD14B-LIKE"/>
    <property type="match status" value="1"/>
</dbReference>
<evidence type="ECO:0000259" key="4">
    <source>
        <dbReference type="Pfam" id="PF00561"/>
    </source>
</evidence>
<evidence type="ECO:0000256" key="2">
    <source>
        <dbReference type="ARBA" id="ARBA00022490"/>
    </source>
</evidence>
<dbReference type="PANTHER" id="PTHR46197:SF3">
    <property type="entry name" value="AB HYDROLASE-1 DOMAIN-CONTAINING PROTEIN"/>
    <property type="match status" value="1"/>
</dbReference>
<dbReference type="EMBL" id="JACNLK010000051">
    <property type="protein sequence ID" value="MBC8208736.1"/>
    <property type="molecule type" value="Genomic_DNA"/>
</dbReference>
<comment type="similarity">
    <text evidence="3">Belongs to the AB hydrolase superfamily. ABHD14 family.</text>
</comment>
<keyword evidence="5" id="KW-0378">Hydrolase</keyword>
<comment type="caution">
    <text evidence="5">The sequence shown here is derived from an EMBL/GenBank/DDBJ whole genome shotgun (WGS) entry which is preliminary data.</text>
</comment>
<proteinExistence type="inferred from homology"/>
<evidence type="ECO:0000313" key="5">
    <source>
        <dbReference type="EMBL" id="MBC8208736.1"/>
    </source>
</evidence>
<dbReference type="Pfam" id="PF00561">
    <property type="entry name" value="Abhydrolase_1"/>
    <property type="match status" value="1"/>
</dbReference>
<gene>
    <name evidence="5" type="ORF">H8E79_06180</name>
</gene>